<evidence type="ECO:0000313" key="1">
    <source>
        <dbReference type="EMBL" id="KAJ3656730.1"/>
    </source>
</evidence>
<dbReference type="EMBL" id="JALNTZ010000004">
    <property type="protein sequence ID" value="KAJ3656730.1"/>
    <property type="molecule type" value="Genomic_DNA"/>
</dbReference>
<proteinExistence type="predicted"/>
<comment type="caution">
    <text evidence="1">The sequence shown here is derived from an EMBL/GenBank/DDBJ whole genome shotgun (WGS) entry which is preliminary data.</text>
</comment>
<protein>
    <submittedName>
        <fullName evidence="1">Uncharacterized protein</fullName>
    </submittedName>
</protein>
<organism evidence="1 2">
    <name type="scientific">Zophobas morio</name>
    <dbReference type="NCBI Taxonomy" id="2755281"/>
    <lineage>
        <taxon>Eukaryota</taxon>
        <taxon>Metazoa</taxon>
        <taxon>Ecdysozoa</taxon>
        <taxon>Arthropoda</taxon>
        <taxon>Hexapoda</taxon>
        <taxon>Insecta</taxon>
        <taxon>Pterygota</taxon>
        <taxon>Neoptera</taxon>
        <taxon>Endopterygota</taxon>
        <taxon>Coleoptera</taxon>
        <taxon>Polyphaga</taxon>
        <taxon>Cucujiformia</taxon>
        <taxon>Tenebrionidae</taxon>
        <taxon>Zophobas</taxon>
    </lineage>
</organism>
<keyword evidence="2" id="KW-1185">Reference proteome</keyword>
<sequence length="115" mass="12245">MGAVPSCGSGMYRAVFTRCAGFESDFSGNGLGDEVVDQTSPLVLGRNGLLGRHVRHGGVLCGRLGVDRITVAGETSPDRELQTSLTLRRPLWVFSVLINEIDISCSIFCSIATLS</sequence>
<dbReference type="AlphaFoldDB" id="A0AA38IHL7"/>
<accession>A0AA38IHL7</accession>
<gene>
    <name evidence="1" type="ORF">Zmor_015780</name>
</gene>
<evidence type="ECO:0000313" key="2">
    <source>
        <dbReference type="Proteomes" id="UP001168821"/>
    </source>
</evidence>
<dbReference type="Proteomes" id="UP001168821">
    <property type="component" value="Unassembled WGS sequence"/>
</dbReference>
<name>A0AA38IHL7_9CUCU</name>
<reference evidence="1" key="1">
    <citation type="journal article" date="2023" name="G3 (Bethesda)">
        <title>Whole genome assemblies of Zophobas morio and Tenebrio molitor.</title>
        <authorList>
            <person name="Kaur S."/>
            <person name="Stinson S.A."/>
            <person name="diCenzo G.C."/>
        </authorList>
    </citation>
    <scope>NUCLEOTIDE SEQUENCE</scope>
    <source>
        <strain evidence="1">QUZm001</strain>
    </source>
</reference>